<evidence type="ECO:0000313" key="1">
    <source>
        <dbReference type="EMBL" id="GAA5215813.1"/>
    </source>
</evidence>
<name>A0ABP9TBV5_9ACTN</name>
<dbReference type="Proteomes" id="UP001499878">
    <property type="component" value="Unassembled WGS sequence"/>
</dbReference>
<proteinExistence type="predicted"/>
<organism evidence="1 2">
    <name type="scientific">Streptomyces thinghirensis</name>
    <dbReference type="NCBI Taxonomy" id="551547"/>
    <lineage>
        <taxon>Bacteria</taxon>
        <taxon>Bacillati</taxon>
        <taxon>Actinomycetota</taxon>
        <taxon>Actinomycetes</taxon>
        <taxon>Kitasatosporales</taxon>
        <taxon>Streptomycetaceae</taxon>
        <taxon>Streptomyces</taxon>
    </lineage>
</organism>
<protein>
    <submittedName>
        <fullName evidence="1">Uncharacterized protein</fullName>
    </submittedName>
</protein>
<evidence type="ECO:0000313" key="2">
    <source>
        <dbReference type="Proteomes" id="UP001499878"/>
    </source>
</evidence>
<keyword evidence="2" id="KW-1185">Reference proteome</keyword>
<dbReference type="EMBL" id="BAABJR010000023">
    <property type="protein sequence ID" value="GAA5215813.1"/>
    <property type="molecule type" value="Genomic_DNA"/>
</dbReference>
<gene>
    <name evidence="1" type="ORF">GCM10023323_66340</name>
</gene>
<comment type="caution">
    <text evidence="1">The sequence shown here is derived from an EMBL/GenBank/DDBJ whole genome shotgun (WGS) entry which is preliminary data.</text>
</comment>
<dbReference type="RefSeq" id="WP_345636898.1">
    <property type="nucleotide sequence ID" value="NZ_BAABJR010000023.1"/>
</dbReference>
<sequence length="245" mass="26507">MSSASPTVHAIIGGRRFSRDQVLAWEAERLPAAASKIGLPVPSGDLARQRAEFADGKLALGADEIKHRLRRDLRVGDIVGNTTARISRGGRATSVCELQVTGGSAARLVQWFEDTSRDDYTRSMTAAHPDHFLIQALPDGGQEVIETTGGSPLPARFIIDYTDLSTLTTTSDPDTDAEAAGVAVSGKGLNIGGVRHQFRDVPGGFHARLCVEFPRAILPRILSEHRRHLAIEWSNWVEFAFGAES</sequence>
<accession>A0ABP9TBV5</accession>
<reference evidence="2" key="1">
    <citation type="journal article" date="2019" name="Int. J. Syst. Evol. Microbiol.">
        <title>The Global Catalogue of Microorganisms (GCM) 10K type strain sequencing project: providing services to taxonomists for standard genome sequencing and annotation.</title>
        <authorList>
            <consortium name="The Broad Institute Genomics Platform"/>
            <consortium name="The Broad Institute Genome Sequencing Center for Infectious Disease"/>
            <person name="Wu L."/>
            <person name="Ma J."/>
        </authorList>
    </citation>
    <scope>NUCLEOTIDE SEQUENCE [LARGE SCALE GENOMIC DNA]</scope>
    <source>
        <strain evidence="2">JCM 18306</strain>
    </source>
</reference>